<feature type="signal peptide" evidence="1">
    <location>
        <begin position="1"/>
        <end position="19"/>
    </location>
</feature>
<dbReference type="OrthoDB" id="7354650at2"/>
<dbReference type="Proteomes" id="UP000185639">
    <property type="component" value="Unassembled WGS sequence"/>
</dbReference>
<dbReference type="AlphaFoldDB" id="A0A1N7JAJ7"/>
<accession>A0A1N7JAJ7</accession>
<organism evidence="2 3">
    <name type="scientific">Thalassolituus maritimus</name>
    <dbReference type="NCBI Taxonomy" id="484498"/>
    <lineage>
        <taxon>Bacteria</taxon>
        <taxon>Pseudomonadati</taxon>
        <taxon>Pseudomonadota</taxon>
        <taxon>Gammaproteobacteria</taxon>
        <taxon>Oceanospirillales</taxon>
        <taxon>Oceanospirillaceae</taxon>
        <taxon>Thalassolituus</taxon>
    </lineage>
</organism>
<evidence type="ECO:0008006" key="4">
    <source>
        <dbReference type="Google" id="ProtNLM"/>
    </source>
</evidence>
<protein>
    <recommendedName>
        <fullName evidence="4">Amino acid ABC transporter substrate-binding protein, PAAT family</fullName>
    </recommendedName>
</protein>
<proteinExistence type="predicted"/>
<reference evidence="3" key="1">
    <citation type="submission" date="2017-01" db="EMBL/GenBank/DDBJ databases">
        <authorList>
            <person name="Varghese N."/>
            <person name="Submissions S."/>
        </authorList>
    </citation>
    <scope>NUCLEOTIDE SEQUENCE [LARGE SCALE GENOMIC DNA]</scope>
    <source>
        <strain evidence="3">DSM 24913</strain>
    </source>
</reference>
<name>A0A1N7JAJ7_9GAMM</name>
<sequence>MLKAILPLFFSACIGQAVAQPDSTAPHEDALSEKPLRVVVPFMGDAPGQGPEHPLVDVIRQWRTETGRAITIERFPFKRSLMMAASGEADFHFPLIKDQDETDNALPFGYSSTTIFTINFVLYSRRGESLDIDNLGDHRIATHGGHANLFPFPTIEDHSIEGSLRKLESGRIDGFIFADAGADPVLFDLGLMGIQRQLYKVYDVHAVIAHEAKGGPIDHFITEAARHMDRSILGLAMVDQPYRDWQMGDDSIPALVQSVK</sequence>
<feature type="chain" id="PRO_5013020895" description="Amino acid ABC transporter substrate-binding protein, PAAT family" evidence="1">
    <location>
        <begin position="20"/>
        <end position="260"/>
    </location>
</feature>
<dbReference type="SUPFAM" id="SSF53850">
    <property type="entry name" value="Periplasmic binding protein-like II"/>
    <property type="match status" value="1"/>
</dbReference>
<keyword evidence="3" id="KW-1185">Reference proteome</keyword>
<gene>
    <name evidence="2" type="ORF">SAMN05421686_101545</name>
</gene>
<evidence type="ECO:0000256" key="1">
    <source>
        <dbReference type="SAM" id="SignalP"/>
    </source>
</evidence>
<evidence type="ECO:0000313" key="3">
    <source>
        <dbReference type="Proteomes" id="UP000185639"/>
    </source>
</evidence>
<keyword evidence="1" id="KW-0732">Signal</keyword>
<dbReference type="STRING" id="484498.SAMN05421686_101545"/>
<dbReference type="RefSeq" id="WP_076514137.1">
    <property type="nucleotide sequence ID" value="NZ_FTOH01000001.1"/>
</dbReference>
<dbReference type="EMBL" id="FTOH01000001">
    <property type="protein sequence ID" value="SIS46286.1"/>
    <property type="molecule type" value="Genomic_DNA"/>
</dbReference>
<evidence type="ECO:0000313" key="2">
    <source>
        <dbReference type="EMBL" id="SIS46286.1"/>
    </source>
</evidence>
<dbReference type="Gene3D" id="3.40.190.10">
    <property type="entry name" value="Periplasmic binding protein-like II"/>
    <property type="match status" value="2"/>
</dbReference>